<proteinExistence type="predicted"/>
<organism evidence="3 4">
    <name type="scientific">Morganella psychrotolerans</name>
    <dbReference type="NCBI Taxonomy" id="368603"/>
    <lineage>
        <taxon>Bacteria</taxon>
        <taxon>Pseudomonadati</taxon>
        <taxon>Pseudomonadota</taxon>
        <taxon>Gammaproteobacteria</taxon>
        <taxon>Enterobacterales</taxon>
        <taxon>Morganellaceae</taxon>
        <taxon>Morganella</taxon>
    </lineage>
</organism>
<dbReference type="InterPro" id="IPR002818">
    <property type="entry name" value="DJ-1/PfpI"/>
</dbReference>
<dbReference type="RefSeq" id="WP_067425220.1">
    <property type="nucleotide sequence ID" value="NZ_CBCPID010000013.1"/>
</dbReference>
<keyword evidence="1" id="KW-0677">Repeat</keyword>
<dbReference type="Proteomes" id="UP000092247">
    <property type="component" value="Unassembled WGS sequence"/>
</dbReference>
<dbReference type="Pfam" id="PF01965">
    <property type="entry name" value="DJ-1_PfpI"/>
    <property type="match status" value="1"/>
</dbReference>
<dbReference type="InterPro" id="IPR006287">
    <property type="entry name" value="DJ-1"/>
</dbReference>
<dbReference type="STRING" id="368603.AYY16_15865"/>
<accession>A0A1B8H3W4</accession>
<feature type="domain" description="DJ-1/PfpI" evidence="2">
    <location>
        <begin position="4"/>
        <end position="169"/>
    </location>
</feature>
<evidence type="ECO:0000313" key="4">
    <source>
        <dbReference type="Proteomes" id="UP000092247"/>
    </source>
</evidence>
<dbReference type="GO" id="GO:0005737">
    <property type="term" value="C:cytoplasm"/>
    <property type="evidence" value="ECO:0007669"/>
    <property type="project" value="TreeGrafter"/>
</dbReference>
<evidence type="ECO:0000259" key="2">
    <source>
        <dbReference type="Pfam" id="PF01965"/>
    </source>
</evidence>
<dbReference type="InterPro" id="IPR029062">
    <property type="entry name" value="Class_I_gatase-like"/>
</dbReference>
<dbReference type="PANTHER" id="PTHR48094">
    <property type="entry name" value="PROTEIN/NUCLEIC ACID DEGLYCASE DJ-1-RELATED"/>
    <property type="match status" value="1"/>
</dbReference>
<dbReference type="NCBIfam" id="NF008605">
    <property type="entry name" value="PRK11574.1"/>
    <property type="match status" value="1"/>
</dbReference>
<dbReference type="InterPro" id="IPR050325">
    <property type="entry name" value="Prot/Nucl_acid_deglycase"/>
</dbReference>
<dbReference type="CDD" id="cd03135">
    <property type="entry name" value="GATase1_DJ-1"/>
    <property type="match status" value="1"/>
</dbReference>
<reference evidence="3 4" key="1">
    <citation type="submission" date="2016-06" db="EMBL/GenBank/DDBJ databases">
        <authorList>
            <person name="Kjaerup R.B."/>
            <person name="Dalgaard T.S."/>
            <person name="Juul-Madsen H.R."/>
        </authorList>
    </citation>
    <scope>NUCLEOTIDE SEQUENCE [LARGE SCALE GENOMIC DNA]</scope>
    <source>
        <strain evidence="3 4">GCSL-Mp3</strain>
    </source>
</reference>
<protein>
    <submittedName>
        <fullName evidence="3">Oxidative-stress-resistance chaperone</fullName>
    </submittedName>
</protein>
<sequence>MPPSVLICLADGCEEIETVTTADLLIRAGIQVTLASANNDGGCLITGSRGIRLQADLPLVRVADEPFDAIVLPGGLKGAENLRDSPLVIEKIRRMQCEEKIVAAICAAPSVILVTHQLFPLGNMTGYPALQDKIPAKQWVNQRVYFDERVNLLTSQGPATAIDFALRLIDCLCGQETAARVAAELVLPPGIWNYQDIPEWTPDNR</sequence>
<name>A0A1B8H3W4_9GAMM</name>
<dbReference type="PANTHER" id="PTHR48094:SF23">
    <property type="entry name" value="PROTEIN_NUCLEIC ACID DEGLYCASE 3"/>
    <property type="match status" value="1"/>
</dbReference>
<dbReference type="EMBL" id="LZEX01000042">
    <property type="protein sequence ID" value="OBU03746.1"/>
    <property type="molecule type" value="Genomic_DNA"/>
</dbReference>
<dbReference type="SUPFAM" id="SSF52317">
    <property type="entry name" value="Class I glutamine amidotransferase-like"/>
    <property type="match status" value="1"/>
</dbReference>
<gene>
    <name evidence="3" type="ORF">AYY17_09210</name>
</gene>
<evidence type="ECO:0000256" key="1">
    <source>
        <dbReference type="ARBA" id="ARBA00022737"/>
    </source>
</evidence>
<dbReference type="FunFam" id="3.40.50.880:FF:000015">
    <property type="entry name" value="Protein DJ-1 homolog C"/>
    <property type="match status" value="1"/>
</dbReference>
<comment type="caution">
    <text evidence="3">The sequence shown here is derived from an EMBL/GenBank/DDBJ whole genome shotgun (WGS) entry which is preliminary data.</text>
</comment>
<dbReference type="NCBIfam" id="TIGR01383">
    <property type="entry name" value="not_thiJ"/>
    <property type="match status" value="1"/>
</dbReference>
<dbReference type="Gene3D" id="3.40.50.880">
    <property type="match status" value="1"/>
</dbReference>
<evidence type="ECO:0000313" key="3">
    <source>
        <dbReference type="EMBL" id="OBU03746.1"/>
    </source>
</evidence>
<dbReference type="AlphaFoldDB" id="A0A1B8H3W4"/>